<gene>
    <name evidence="3" type="ORF">EPA93_01655</name>
</gene>
<accession>A0A4P6JI85</accession>
<sequence>MADAGIRKYREGDREAIQDICYLTGYMGNSAACYWRHKPSFVEIWTSYYIDHEPASLYVATIDNRVVGYLTGCLDTSSAPKLENIMTAQITKYGLLFRPGTAGFLYRALLDSLREKQGATGELLDERWPAHLHINLLPDARGTGLGRALMQRWFEHLRESGSPGCHLGTIVENTRAVTFFEKMGFKKYGDSPPIAGMRGPDGTRLHQQLMVWSA</sequence>
<proteinExistence type="predicted"/>
<feature type="domain" description="N-acetyltransferase" evidence="2">
    <location>
        <begin position="4"/>
        <end position="214"/>
    </location>
</feature>
<dbReference type="PANTHER" id="PTHR13947:SF37">
    <property type="entry name" value="LD18367P"/>
    <property type="match status" value="1"/>
</dbReference>
<dbReference type="Proteomes" id="UP000290365">
    <property type="component" value="Chromosome"/>
</dbReference>
<dbReference type="InterPro" id="IPR000182">
    <property type="entry name" value="GNAT_dom"/>
</dbReference>
<dbReference type="PANTHER" id="PTHR13947">
    <property type="entry name" value="GNAT FAMILY N-ACETYLTRANSFERASE"/>
    <property type="match status" value="1"/>
</dbReference>
<dbReference type="OrthoDB" id="8116329at2"/>
<protein>
    <submittedName>
        <fullName evidence="3">GNAT family N-acetyltransferase</fullName>
    </submittedName>
</protein>
<keyword evidence="4" id="KW-1185">Reference proteome</keyword>
<name>A0A4P6JI85_KTERU</name>
<dbReference type="Pfam" id="PF00583">
    <property type="entry name" value="Acetyltransf_1"/>
    <property type="match status" value="1"/>
</dbReference>
<reference evidence="3 4" key="1">
    <citation type="submission" date="2019-01" db="EMBL/GenBank/DDBJ databases">
        <title>Ktedonosporobacter rubrisoli SCAWS-G2.</title>
        <authorList>
            <person name="Huang Y."/>
            <person name="Yan B."/>
        </authorList>
    </citation>
    <scope>NUCLEOTIDE SEQUENCE [LARGE SCALE GENOMIC DNA]</scope>
    <source>
        <strain evidence="3 4">SCAWS-G2</strain>
    </source>
</reference>
<dbReference type="SUPFAM" id="SSF55729">
    <property type="entry name" value="Acyl-CoA N-acyltransferases (Nat)"/>
    <property type="match status" value="1"/>
</dbReference>
<keyword evidence="1 3" id="KW-0808">Transferase</keyword>
<dbReference type="RefSeq" id="WP_129885364.1">
    <property type="nucleotide sequence ID" value="NZ_CP035758.1"/>
</dbReference>
<evidence type="ECO:0000313" key="3">
    <source>
        <dbReference type="EMBL" id="QBD74765.1"/>
    </source>
</evidence>
<evidence type="ECO:0000256" key="1">
    <source>
        <dbReference type="ARBA" id="ARBA00022679"/>
    </source>
</evidence>
<dbReference type="EMBL" id="CP035758">
    <property type="protein sequence ID" value="QBD74765.1"/>
    <property type="molecule type" value="Genomic_DNA"/>
</dbReference>
<dbReference type="InterPro" id="IPR050769">
    <property type="entry name" value="NAT_camello-type"/>
</dbReference>
<evidence type="ECO:0000259" key="2">
    <source>
        <dbReference type="PROSITE" id="PS51186"/>
    </source>
</evidence>
<dbReference type="GO" id="GO:0008080">
    <property type="term" value="F:N-acetyltransferase activity"/>
    <property type="evidence" value="ECO:0007669"/>
    <property type="project" value="InterPro"/>
</dbReference>
<organism evidence="3 4">
    <name type="scientific">Ktedonosporobacter rubrisoli</name>
    <dbReference type="NCBI Taxonomy" id="2509675"/>
    <lineage>
        <taxon>Bacteria</taxon>
        <taxon>Bacillati</taxon>
        <taxon>Chloroflexota</taxon>
        <taxon>Ktedonobacteria</taxon>
        <taxon>Ktedonobacterales</taxon>
        <taxon>Ktedonosporobacteraceae</taxon>
        <taxon>Ktedonosporobacter</taxon>
    </lineage>
</organism>
<dbReference type="InterPro" id="IPR016181">
    <property type="entry name" value="Acyl_CoA_acyltransferase"/>
</dbReference>
<dbReference type="PROSITE" id="PS51186">
    <property type="entry name" value="GNAT"/>
    <property type="match status" value="1"/>
</dbReference>
<dbReference type="CDD" id="cd04301">
    <property type="entry name" value="NAT_SF"/>
    <property type="match status" value="1"/>
</dbReference>
<dbReference type="Gene3D" id="3.40.630.30">
    <property type="match status" value="1"/>
</dbReference>
<dbReference type="KEGG" id="kbs:EPA93_01655"/>
<dbReference type="AlphaFoldDB" id="A0A4P6JI85"/>
<evidence type="ECO:0000313" key="4">
    <source>
        <dbReference type="Proteomes" id="UP000290365"/>
    </source>
</evidence>